<organism evidence="1 2">
    <name type="scientific">Nephila pilipes</name>
    <name type="common">Giant wood spider</name>
    <name type="synonym">Nephila maculata</name>
    <dbReference type="NCBI Taxonomy" id="299642"/>
    <lineage>
        <taxon>Eukaryota</taxon>
        <taxon>Metazoa</taxon>
        <taxon>Ecdysozoa</taxon>
        <taxon>Arthropoda</taxon>
        <taxon>Chelicerata</taxon>
        <taxon>Arachnida</taxon>
        <taxon>Araneae</taxon>
        <taxon>Araneomorphae</taxon>
        <taxon>Entelegynae</taxon>
        <taxon>Araneoidea</taxon>
        <taxon>Nephilidae</taxon>
        <taxon>Nephila</taxon>
    </lineage>
</organism>
<name>A0A8X6T322_NEPPI</name>
<dbReference type="AlphaFoldDB" id="A0A8X6T322"/>
<sequence length="103" mass="11794">MFQNKINEFAERFEENGIVCSNGWLKLFKKQNNISCAKFVNVAFSGSASGVYNWKTQVWSNIIQNYGEKDIFNSGEGELIDRMAPNPLKFKIEEYTSGKLSRV</sequence>
<keyword evidence="2" id="KW-1185">Reference proteome</keyword>
<accession>A0A8X6T322</accession>
<dbReference type="Proteomes" id="UP000887013">
    <property type="component" value="Unassembled WGS sequence"/>
</dbReference>
<proteinExistence type="predicted"/>
<dbReference type="OrthoDB" id="6460408at2759"/>
<gene>
    <name evidence="1" type="primary">Tigd4_140</name>
    <name evidence="1" type="ORF">NPIL_182211</name>
</gene>
<evidence type="ECO:0000313" key="1">
    <source>
        <dbReference type="EMBL" id="GFS70397.1"/>
    </source>
</evidence>
<evidence type="ECO:0000313" key="2">
    <source>
        <dbReference type="Proteomes" id="UP000887013"/>
    </source>
</evidence>
<protein>
    <submittedName>
        <fullName evidence="1">Tigger transposable element-derived protein 4</fullName>
    </submittedName>
</protein>
<reference evidence="1" key="1">
    <citation type="submission" date="2020-08" db="EMBL/GenBank/DDBJ databases">
        <title>Multicomponent nature underlies the extraordinary mechanical properties of spider dragline silk.</title>
        <authorList>
            <person name="Kono N."/>
            <person name="Nakamura H."/>
            <person name="Mori M."/>
            <person name="Yoshida Y."/>
            <person name="Ohtoshi R."/>
            <person name="Malay A.D."/>
            <person name="Moran D.A.P."/>
            <person name="Tomita M."/>
            <person name="Numata K."/>
            <person name="Arakawa K."/>
        </authorList>
    </citation>
    <scope>NUCLEOTIDE SEQUENCE</scope>
</reference>
<comment type="caution">
    <text evidence="1">The sequence shown here is derived from an EMBL/GenBank/DDBJ whole genome shotgun (WGS) entry which is preliminary data.</text>
</comment>
<dbReference type="EMBL" id="BMAW01049378">
    <property type="protein sequence ID" value="GFS70397.1"/>
    <property type="molecule type" value="Genomic_DNA"/>
</dbReference>